<keyword evidence="3" id="KW-1185">Reference proteome</keyword>
<comment type="caution">
    <text evidence="2">The sequence shown here is derived from an EMBL/GenBank/DDBJ whole genome shotgun (WGS) entry which is preliminary data.</text>
</comment>
<dbReference type="EMBL" id="JAJSOF020000037">
    <property type="protein sequence ID" value="KAJ4428554.1"/>
    <property type="molecule type" value="Genomic_DNA"/>
</dbReference>
<organism evidence="2 3">
    <name type="scientific">Periplaneta americana</name>
    <name type="common">American cockroach</name>
    <name type="synonym">Blatta americana</name>
    <dbReference type="NCBI Taxonomy" id="6978"/>
    <lineage>
        <taxon>Eukaryota</taxon>
        <taxon>Metazoa</taxon>
        <taxon>Ecdysozoa</taxon>
        <taxon>Arthropoda</taxon>
        <taxon>Hexapoda</taxon>
        <taxon>Insecta</taxon>
        <taxon>Pterygota</taxon>
        <taxon>Neoptera</taxon>
        <taxon>Polyneoptera</taxon>
        <taxon>Dictyoptera</taxon>
        <taxon>Blattodea</taxon>
        <taxon>Blattoidea</taxon>
        <taxon>Blattidae</taxon>
        <taxon>Blattinae</taxon>
        <taxon>Periplaneta</taxon>
    </lineage>
</organism>
<feature type="compositionally biased region" description="Polar residues" evidence="1">
    <location>
        <begin position="54"/>
        <end position="66"/>
    </location>
</feature>
<name>A0ABQ8S3T9_PERAM</name>
<protein>
    <submittedName>
        <fullName evidence="2">Uncharacterized protein</fullName>
    </submittedName>
</protein>
<feature type="region of interest" description="Disordered" evidence="1">
    <location>
        <begin position="45"/>
        <end position="66"/>
    </location>
</feature>
<dbReference type="Proteomes" id="UP001148838">
    <property type="component" value="Unassembled WGS sequence"/>
</dbReference>
<evidence type="ECO:0000256" key="1">
    <source>
        <dbReference type="SAM" id="MobiDB-lite"/>
    </source>
</evidence>
<proteinExistence type="predicted"/>
<accession>A0ABQ8S3T9</accession>
<evidence type="ECO:0000313" key="2">
    <source>
        <dbReference type="EMBL" id="KAJ4428554.1"/>
    </source>
</evidence>
<evidence type="ECO:0000313" key="3">
    <source>
        <dbReference type="Proteomes" id="UP001148838"/>
    </source>
</evidence>
<gene>
    <name evidence="2" type="ORF">ANN_24598</name>
</gene>
<reference evidence="2 3" key="1">
    <citation type="journal article" date="2022" name="Allergy">
        <title>Genome assembly and annotation of Periplaneta americana reveal a comprehensive cockroach allergen profile.</title>
        <authorList>
            <person name="Wang L."/>
            <person name="Xiong Q."/>
            <person name="Saelim N."/>
            <person name="Wang L."/>
            <person name="Nong W."/>
            <person name="Wan A.T."/>
            <person name="Shi M."/>
            <person name="Liu X."/>
            <person name="Cao Q."/>
            <person name="Hui J.H.L."/>
            <person name="Sookrung N."/>
            <person name="Leung T.F."/>
            <person name="Tungtrongchitr A."/>
            <person name="Tsui S.K.W."/>
        </authorList>
    </citation>
    <scope>NUCLEOTIDE SEQUENCE [LARGE SCALE GENOMIC DNA]</scope>
    <source>
        <strain evidence="2">PWHHKU_190912</strain>
    </source>
</reference>
<sequence>MIGVGATCAKVYADSIIPHSMIISRNVKDGASKIRAEVIPKLKESMEKSPFESGHSSQPGAYSTEQATDSAYYDSQSVALNEMQSSSIQTAFLKEDMCLKIVLPSTRQHEELRRKLEEKRNDMWANSSQQISCWIGTGPVLTKSFTEYLDMNHQVHKTFHHIGNYLTIKAKIVMFVVEETFMGRAGEKKPEQSVLNVKRDFTDNAYRSISFLSDSVLPVSHCSNLFGIGVLCERQCSNLFGIDVLCERQCSNLFGIDVLCEKQCRNLFGIDVLCEKQCRNLFGIDVFCERQCSNLFGIDVLCEKQCRNLFGIDVFCERQCSNLFGIDVLCERQCSNLFGIDVLCERQCSNLFGIDVLCEKQCRNLFGIDVFCERQCSNLFGIDVLCERQCSNLFGIDVLYERQCSNLFGIDVLCEDSYSNSNA</sequence>